<dbReference type="GO" id="GO:0005992">
    <property type="term" value="P:trehalose biosynthetic process"/>
    <property type="evidence" value="ECO:0007669"/>
    <property type="project" value="InterPro"/>
</dbReference>
<dbReference type="InterPro" id="IPR036412">
    <property type="entry name" value="HAD-like_sf"/>
</dbReference>
<dbReference type="InterPro" id="IPR023214">
    <property type="entry name" value="HAD_sf"/>
</dbReference>
<dbReference type="InterPro" id="IPR012341">
    <property type="entry name" value="6hp_glycosidase-like_sf"/>
</dbReference>
<dbReference type="Gene3D" id="3.40.50.1000">
    <property type="entry name" value="HAD superfamily/HAD-like"/>
    <property type="match status" value="1"/>
</dbReference>
<dbReference type="InterPro" id="IPR011613">
    <property type="entry name" value="GH15-like"/>
</dbReference>
<organism evidence="4 5">
    <name type="scientific">Actinomadura mexicana</name>
    <dbReference type="NCBI Taxonomy" id="134959"/>
    <lineage>
        <taxon>Bacteria</taxon>
        <taxon>Bacillati</taxon>
        <taxon>Actinomycetota</taxon>
        <taxon>Actinomycetes</taxon>
        <taxon>Streptosporangiales</taxon>
        <taxon>Thermomonosporaceae</taxon>
        <taxon>Actinomadura</taxon>
    </lineage>
</organism>
<proteinExistence type="predicted"/>
<dbReference type="InterPro" id="IPR008928">
    <property type="entry name" value="6-hairpin_glycosidase_sf"/>
</dbReference>
<dbReference type="GO" id="GO:0004553">
    <property type="term" value="F:hydrolase activity, hydrolyzing O-glycosyl compounds"/>
    <property type="evidence" value="ECO:0007669"/>
    <property type="project" value="TreeGrafter"/>
</dbReference>
<accession>A0A238XBC9</accession>
<feature type="region of interest" description="Disordered" evidence="1">
    <location>
        <begin position="1"/>
        <end position="27"/>
    </location>
</feature>
<dbReference type="SUPFAM" id="SSF56784">
    <property type="entry name" value="HAD-like"/>
    <property type="match status" value="1"/>
</dbReference>
<feature type="domain" description="Trehalase-like N-terminal" evidence="3">
    <location>
        <begin position="306"/>
        <end position="419"/>
    </location>
</feature>
<dbReference type="Gene3D" id="1.50.10.10">
    <property type="match status" value="1"/>
</dbReference>
<dbReference type="Pfam" id="PF00723">
    <property type="entry name" value="Glyco_hydro_15"/>
    <property type="match status" value="1"/>
</dbReference>
<name>A0A238XBC9_9ACTN</name>
<dbReference type="InterPro" id="IPR045582">
    <property type="entry name" value="Trehalase-like_N"/>
</dbReference>
<evidence type="ECO:0000259" key="2">
    <source>
        <dbReference type="Pfam" id="PF00723"/>
    </source>
</evidence>
<dbReference type="PANTHER" id="PTHR31616">
    <property type="entry name" value="TREHALASE"/>
    <property type="match status" value="1"/>
</dbReference>
<dbReference type="OrthoDB" id="3902805at2"/>
<keyword evidence="5" id="KW-1185">Reference proteome</keyword>
<evidence type="ECO:0000313" key="4">
    <source>
        <dbReference type="EMBL" id="SNR56355.1"/>
    </source>
</evidence>
<dbReference type="SUPFAM" id="SSF48208">
    <property type="entry name" value="Six-hairpin glycosidases"/>
    <property type="match status" value="1"/>
</dbReference>
<gene>
    <name evidence="4" type="ORF">SAMN06265355_104177</name>
</gene>
<evidence type="ECO:0000256" key="1">
    <source>
        <dbReference type="SAM" id="MobiDB-lite"/>
    </source>
</evidence>
<reference evidence="5" key="1">
    <citation type="submission" date="2017-06" db="EMBL/GenBank/DDBJ databases">
        <authorList>
            <person name="Varghese N."/>
            <person name="Submissions S."/>
        </authorList>
    </citation>
    <scope>NUCLEOTIDE SEQUENCE [LARGE SCALE GENOMIC DNA]</scope>
    <source>
        <strain evidence="5">DSM 44485</strain>
    </source>
</reference>
<dbReference type="AlphaFoldDB" id="A0A238XBC9"/>
<dbReference type="EMBL" id="FZNP01000004">
    <property type="protein sequence ID" value="SNR56355.1"/>
    <property type="molecule type" value="Genomic_DNA"/>
</dbReference>
<dbReference type="InterPro" id="IPR003337">
    <property type="entry name" value="Trehalose_PPase"/>
</dbReference>
<feature type="domain" description="Trehalase-like N-terminal" evidence="3">
    <location>
        <begin position="188"/>
        <end position="289"/>
    </location>
</feature>
<dbReference type="Proteomes" id="UP000198420">
    <property type="component" value="Unassembled WGS sequence"/>
</dbReference>
<evidence type="ECO:0000313" key="5">
    <source>
        <dbReference type="Proteomes" id="UP000198420"/>
    </source>
</evidence>
<dbReference type="PANTHER" id="PTHR31616:SF0">
    <property type="entry name" value="GLUCAN 1,4-ALPHA-GLUCOSIDASE"/>
    <property type="match status" value="1"/>
</dbReference>
<protein>
    <submittedName>
        <fullName evidence="4">Trehalose 6-phosphatase</fullName>
    </submittedName>
</protein>
<evidence type="ECO:0000259" key="3">
    <source>
        <dbReference type="Pfam" id="PF19291"/>
    </source>
</evidence>
<dbReference type="RefSeq" id="WP_089311827.1">
    <property type="nucleotide sequence ID" value="NZ_FZNP01000004.1"/>
</dbReference>
<dbReference type="Pfam" id="PF19291">
    <property type="entry name" value="TREH_N"/>
    <property type="match status" value="2"/>
</dbReference>
<feature type="region of interest" description="Disordered" evidence="1">
    <location>
        <begin position="281"/>
        <end position="306"/>
    </location>
</feature>
<feature type="domain" description="GH15-like" evidence="2">
    <location>
        <begin position="433"/>
        <end position="795"/>
    </location>
</feature>
<sequence>MSATLDPRGPHHPHPRQPSAAEDGPRDPELAAAVHRIARVPRLLVACAYDGVLSPPGTDRGQAVAAPEAVAVLRMLAALPDTSVAVMSGRPLGELATLSRLPAEVHLIAGHGVEHTLGPALISTDTGSAVEALRARTSAGAVLFIGDGQADAEVFARLNGPDLGIDTTRPTGEPDATAVGALGLLERTRRRWLYGEPAVPIERHSLLSDQRTVALLTPDATVTWLCHPRPDSPTLFGHLIGGAAAGRLTTGPYRGGLPLGQRYRTGTMTLETRWPGLTVTDWLESGAPTGPDGSGGSGGHPEATARPAGTTTLVRVLSGTSTAQLEFAPRPEFGQVEVRLATRPDGLLVAGAGERAALYSPQVDWTVRSDEDGHDTARAIVDLAACGGTVTLELRLGTHDLHHPPIDIGSRQTLAERPWRDWAAGLRLPAFARADVLRSALTLRGLCHAPTGAILAAATSSLPEEIGGVRNWDYRYCWLRDAAMTARTLVDLGSHREAENLLHWTGDLIAATGGHPERLHPLYTLDGRHLGPEAVIDTLPGYAGSRPVRVGNLADRQVQLDIFGPVTDLIAAVADARGGIGDAEFGIVEAAVQAVHRRWREPDHGLWEARLPRRHHVYSKVMCWLAVDRALHIAARHRGHDRPQWRRLRDQIASDVTEHGWHPEANAYTVAYGHPDLDASSLWVGLSGLLAPDDPRFLATVELVEAELRSGPVVYRYRWDDGLPGREGGFHLCTAWLIEAYLRTGRRDDAEELFTQMLNTAGPTGLLPEQYDPVTERGLGNHPQAYTHLGVIRCALLLNT</sequence>
<dbReference type="Pfam" id="PF02358">
    <property type="entry name" value="Trehalose_PPase"/>
    <property type="match status" value="1"/>
</dbReference>